<keyword evidence="2" id="KW-1185">Reference proteome</keyword>
<dbReference type="Proteomes" id="UP000273807">
    <property type="component" value="Unassembled WGS sequence"/>
</dbReference>
<dbReference type="EMBL" id="RBED01000098">
    <property type="protein sequence ID" value="RNL54890.1"/>
    <property type="molecule type" value="Genomic_DNA"/>
</dbReference>
<name>A0A3N0BYL5_9MICC</name>
<dbReference type="RefSeq" id="WP_123255446.1">
    <property type="nucleotide sequence ID" value="NZ_RBED01000098.1"/>
</dbReference>
<evidence type="ECO:0000313" key="2">
    <source>
        <dbReference type="Proteomes" id="UP000273807"/>
    </source>
</evidence>
<comment type="caution">
    <text evidence="1">The sequence shown here is derived from an EMBL/GenBank/DDBJ whole genome shotgun (WGS) entry which is preliminary data.</text>
</comment>
<gene>
    <name evidence="1" type="ORF">D7003_10760</name>
</gene>
<organism evidence="1 2">
    <name type="scientific">Arthrobacter oryzae</name>
    <dbReference type="NCBI Taxonomy" id="409290"/>
    <lineage>
        <taxon>Bacteria</taxon>
        <taxon>Bacillati</taxon>
        <taxon>Actinomycetota</taxon>
        <taxon>Actinomycetes</taxon>
        <taxon>Micrococcales</taxon>
        <taxon>Micrococcaceae</taxon>
        <taxon>Arthrobacter</taxon>
    </lineage>
</organism>
<evidence type="ECO:0000313" key="1">
    <source>
        <dbReference type="EMBL" id="RNL54890.1"/>
    </source>
</evidence>
<dbReference type="AlphaFoldDB" id="A0A3N0BYL5"/>
<reference evidence="1 2" key="1">
    <citation type="submission" date="2018-10" db="EMBL/GenBank/DDBJ databases">
        <title>Genome sequencing of Arthrobacter oryzae TNB02.</title>
        <authorList>
            <person name="Cho Y.-J."/>
            <person name="Cho A."/>
            <person name="Kim O.-S."/>
        </authorList>
    </citation>
    <scope>NUCLEOTIDE SEQUENCE [LARGE SCALE GENOMIC DNA]</scope>
    <source>
        <strain evidence="1 2">TNB02</strain>
    </source>
</reference>
<accession>A0A3N0BYL5</accession>
<dbReference type="OrthoDB" id="5019571at2"/>
<sequence>MVGDKWDALLMDLGSSLHDVATMVRDDGPDGHSFPIAQTDFHPTHDAGTRMSLICIGALELLLSYGDGRARWELDWTDEDVQFVKDVVRAVCTGNSKEVQAPGRIHVEVTLPDGSTVKTSTYEFPFGLVPLPGWKRWGKKT</sequence>
<proteinExistence type="predicted"/>
<protein>
    <submittedName>
        <fullName evidence="1">Uncharacterized protein</fullName>
    </submittedName>
</protein>